<dbReference type="GO" id="GO:0016757">
    <property type="term" value="F:glycosyltransferase activity"/>
    <property type="evidence" value="ECO:0007669"/>
    <property type="project" value="UniProtKB-KW"/>
</dbReference>
<dbReference type="EC" id="2.4.-.-" evidence="2"/>
<feature type="domain" description="Glycosyltransferase 2-like" evidence="1">
    <location>
        <begin position="6"/>
        <end position="132"/>
    </location>
</feature>
<dbReference type="CDD" id="cd06433">
    <property type="entry name" value="GT_2_WfgS_like"/>
    <property type="match status" value="1"/>
</dbReference>
<reference evidence="2 3" key="1">
    <citation type="submission" date="2024-09" db="EMBL/GenBank/DDBJ databases">
        <authorList>
            <person name="Sun Q."/>
            <person name="Mori K."/>
        </authorList>
    </citation>
    <scope>NUCLEOTIDE SEQUENCE [LARGE SCALE GENOMIC DNA]</scope>
    <source>
        <strain evidence="2 3">NCAIM B.02481</strain>
    </source>
</reference>
<evidence type="ECO:0000259" key="1">
    <source>
        <dbReference type="Pfam" id="PF00535"/>
    </source>
</evidence>
<dbReference type="Gene3D" id="3.90.550.10">
    <property type="entry name" value="Spore Coat Polysaccharide Biosynthesis Protein SpsA, Chain A"/>
    <property type="match status" value="1"/>
</dbReference>
<dbReference type="PANTHER" id="PTHR22916">
    <property type="entry name" value="GLYCOSYLTRANSFERASE"/>
    <property type="match status" value="1"/>
</dbReference>
<evidence type="ECO:0000313" key="2">
    <source>
        <dbReference type="EMBL" id="MFC0605123.1"/>
    </source>
</evidence>
<keyword evidence="3" id="KW-1185">Reference proteome</keyword>
<sequence length="280" mass="32512">MSFQLSIITINYNNAFGLKKTMESVAVQTWKSFEHIVVDGNSTDESVNIIKSFDYKNLNWVSEPDTGIYNAMNKGIDKASGKYLLFLNSGDVLESTNVLAKVHGYFEKNYSVLSGNIIFNEERGARLRVHPEKMTFSYLVGNAISHPSTFIKRELFEKYGKYDEDFKIVSDWAFFIKVLGLSNETYMMLPETITIFDVEGVSTQQENLKNIYKERNEVLKKYFPRIYNNKNDTYIFSKFISNHKRLKNLMLIEEFPFFRKVTTIILTTIGFILKPFKSSK</sequence>
<organism evidence="2 3">
    <name type="scientific">Winogradskyella pulchriflava</name>
    <dbReference type="NCBI Taxonomy" id="1110688"/>
    <lineage>
        <taxon>Bacteria</taxon>
        <taxon>Pseudomonadati</taxon>
        <taxon>Bacteroidota</taxon>
        <taxon>Flavobacteriia</taxon>
        <taxon>Flavobacteriales</taxon>
        <taxon>Flavobacteriaceae</taxon>
        <taxon>Winogradskyella</taxon>
    </lineage>
</organism>
<comment type="caution">
    <text evidence="2">The sequence shown here is derived from an EMBL/GenBank/DDBJ whole genome shotgun (WGS) entry which is preliminary data.</text>
</comment>
<dbReference type="InterPro" id="IPR029044">
    <property type="entry name" value="Nucleotide-diphossugar_trans"/>
</dbReference>
<proteinExistence type="predicted"/>
<dbReference type="PANTHER" id="PTHR22916:SF67">
    <property type="entry name" value="COLANIC ACID BIOSYNTHESIS GLYCOSYL TRANSFERASE WCAE-RELATED"/>
    <property type="match status" value="1"/>
</dbReference>
<gene>
    <name evidence="2" type="ORF">ACFFGA_11200</name>
</gene>
<name>A0ABV6Q9Z6_9FLAO</name>
<keyword evidence="2" id="KW-0808">Transferase</keyword>
<keyword evidence="2" id="KW-0328">Glycosyltransferase</keyword>
<dbReference type="Proteomes" id="UP001589832">
    <property type="component" value="Unassembled WGS sequence"/>
</dbReference>
<dbReference type="SUPFAM" id="SSF53448">
    <property type="entry name" value="Nucleotide-diphospho-sugar transferases"/>
    <property type="match status" value="1"/>
</dbReference>
<dbReference type="InterPro" id="IPR001173">
    <property type="entry name" value="Glyco_trans_2-like"/>
</dbReference>
<dbReference type="RefSeq" id="WP_386063922.1">
    <property type="nucleotide sequence ID" value="NZ_JBHLTQ010000005.1"/>
</dbReference>
<protein>
    <submittedName>
        <fullName evidence="2">Glycosyltransferase family 2 protein</fullName>
        <ecNumber evidence="2">2.4.-.-</ecNumber>
    </submittedName>
</protein>
<accession>A0ABV6Q9Z6</accession>
<dbReference type="Pfam" id="PF00535">
    <property type="entry name" value="Glycos_transf_2"/>
    <property type="match status" value="1"/>
</dbReference>
<evidence type="ECO:0000313" key="3">
    <source>
        <dbReference type="Proteomes" id="UP001589832"/>
    </source>
</evidence>
<dbReference type="EMBL" id="JBHLTQ010000005">
    <property type="protein sequence ID" value="MFC0605123.1"/>
    <property type="molecule type" value="Genomic_DNA"/>
</dbReference>